<accession>A0A1T4V8W4</accession>
<sequence length="399" mass="45443">MNILLLSIIPILQFVFVYYLFLKPIQKYSFIFRKLFFVLLGISALNGYLYIFFKMTTAYFGIPKWMVMIVLNIFWAMAVLCILIGIRLVLNFVFKIIRRNLSFNLFKPESVILGLFMTALSFYISAVAVSNGFVPPVIKNYSFTVDKLSEENSGLKIIQLSDLHIDGITTKSEIRDIVDRVNEHKPDLVLITGDFVDGKVADLKEITDILFDLDSKYGTYAVPGNHEYYSDYKKWIAYFEKGNIRFLENKNISIKNYAQKNVINLCGITDPTAENYDMTEPSIKDALEGIDNTVPTVFMSHRPKFAVELQELSDLTLCGHTHGGFMPGIDRLVGLLNEGMTHGLYKLGREKVIVSPGTRINTASAFRIFNKPAINIIILESPNTQRKLSSKNYSIYFES</sequence>
<evidence type="ECO:0000313" key="4">
    <source>
        <dbReference type="Proteomes" id="UP000242432"/>
    </source>
</evidence>
<keyword evidence="4" id="KW-1185">Reference proteome</keyword>
<dbReference type="SUPFAM" id="SSF56300">
    <property type="entry name" value="Metallo-dependent phosphatases"/>
    <property type="match status" value="1"/>
</dbReference>
<dbReference type="PANTHER" id="PTHR31302">
    <property type="entry name" value="TRANSMEMBRANE PROTEIN WITH METALLOPHOSPHOESTERASE DOMAIN-RELATED"/>
    <property type="match status" value="1"/>
</dbReference>
<dbReference type="Gene3D" id="3.60.21.10">
    <property type="match status" value="1"/>
</dbReference>
<dbReference type="EMBL" id="FUXX01000014">
    <property type="protein sequence ID" value="SKA61353.1"/>
    <property type="molecule type" value="Genomic_DNA"/>
</dbReference>
<dbReference type="InterPro" id="IPR004843">
    <property type="entry name" value="Calcineurin-like_PHP"/>
</dbReference>
<dbReference type="GO" id="GO:0016787">
    <property type="term" value="F:hydrolase activity"/>
    <property type="evidence" value="ECO:0007669"/>
    <property type="project" value="InterPro"/>
</dbReference>
<keyword evidence="1" id="KW-1133">Transmembrane helix</keyword>
<organism evidence="3 4">
    <name type="scientific">Succinivibrio dextrinosolvens DSM 3072</name>
    <dbReference type="NCBI Taxonomy" id="1123324"/>
    <lineage>
        <taxon>Bacteria</taxon>
        <taxon>Pseudomonadati</taxon>
        <taxon>Pseudomonadota</taxon>
        <taxon>Gammaproteobacteria</taxon>
        <taxon>Aeromonadales</taxon>
        <taxon>Succinivibrionaceae</taxon>
        <taxon>Succinivibrio</taxon>
    </lineage>
</organism>
<dbReference type="InterPro" id="IPR051158">
    <property type="entry name" value="Metallophosphoesterase_sf"/>
</dbReference>
<dbReference type="InterPro" id="IPR029052">
    <property type="entry name" value="Metallo-depent_PP-like"/>
</dbReference>
<feature type="transmembrane region" description="Helical" evidence="1">
    <location>
        <begin position="6"/>
        <end position="22"/>
    </location>
</feature>
<evidence type="ECO:0000256" key="1">
    <source>
        <dbReference type="SAM" id="Phobius"/>
    </source>
</evidence>
<dbReference type="PANTHER" id="PTHR31302:SF0">
    <property type="entry name" value="TRANSMEMBRANE PROTEIN WITH METALLOPHOSPHOESTERASE DOMAIN"/>
    <property type="match status" value="1"/>
</dbReference>
<keyword evidence="1" id="KW-0812">Transmembrane</keyword>
<proteinExistence type="predicted"/>
<dbReference type="Proteomes" id="UP000242432">
    <property type="component" value="Unassembled WGS sequence"/>
</dbReference>
<feature type="transmembrane region" description="Helical" evidence="1">
    <location>
        <begin position="65"/>
        <end position="90"/>
    </location>
</feature>
<keyword evidence="1" id="KW-0472">Membrane</keyword>
<dbReference type="STRING" id="83771.SAMN02910357_00825"/>
<dbReference type="CDD" id="cd07385">
    <property type="entry name" value="MPP_YkuE_C"/>
    <property type="match status" value="1"/>
</dbReference>
<evidence type="ECO:0000313" key="3">
    <source>
        <dbReference type="EMBL" id="SKA61353.1"/>
    </source>
</evidence>
<dbReference type="Pfam" id="PF00149">
    <property type="entry name" value="Metallophos"/>
    <property type="match status" value="1"/>
</dbReference>
<gene>
    <name evidence="3" type="ORF">SAMN02745213_01072</name>
</gene>
<dbReference type="RefSeq" id="WP_078928577.1">
    <property type="nucleotide sequence ID" value="NZ_FUXX01000014.1"/>
</dbReference>
<name>A0A1T4V8W4_9GAMM</name>
<reference evidence="4" key="1">
    <citation type="submission" date="2017-02" db="EMBL/GenBank/DDBJ databases">
        <authorList>
            <person name="Varghese N."/>
            <person name="Submissions S."/>
        </authorList>
    </citation>
    <scope>NUCLEOTIDE SEQUENCE [LARGE SCALE GENOMIC DNA]</scope>
    <source>
        <strain evidence="4">DSM 3072</strain>
    </source>
</reference>
<feature type="transmembrane region" description="Helical" evidence="1">
    <location>
        <begin position="34"/>
        <end position="53"/>
    </location>
</feature>
<feature type="domain" description="Calcineurin-like phosphoesterase" evidence="2">
    <location>
        <begin position="155"/>
        <end position="323"/>
    </location>
</feature>
<feature type="transmembrane region" description="Helical" evidence="1">
    <location>
        <begin position="111"/>
        <end position="134"/>
    </location>
</feature>
<evidence type="ECO:0000259" key="2">
    <source>
        <dbReference type="Pfam" id="PF00149"/>
    </source>
</evidence>
<protein>
    <recommendedName>
        <fullName evidence="2">Calcineurin-like phosphoesterase domain-containing protein</fullName>
    </recommendedName>
</protein>
<dbReference type="AlphaFoldDB" id="A0A1T4V8W4"/>